<keyword evidence="5" id="KW-0812">Transmembrane</keyword>
<dbReference type="Gene3D" id="2.60.40.10">
    <property type="entry name" value="Immunoglobulins"/>
    <property type="match status" value="3"/>
</dbReference>
<dbReference type="Pfam" id="PF13895">
    <property type="entry name" value="Ig_2"/>
    <property type="match status" value="1"/>
</dbReference>
<dbReference type="Proteomes" id="UP001652741">
    <property type="component" value="Chromosome ssa27"/>
</dbReference>
<feature type="region of interest" description="Disordered" evidence="4">
    <location>
        <begin position="452"/>
        <end position="475"/>
    </location>
</feature>
<evidence type="ECO:0000256" key="2">
    <source>
        <dbReference type="ARBA" id="ARBA00023136"/>
    </source>
</evidence>
<comment type="subcellular location">
    <subcellularLocation>
        <location evidence="1">Membrane</location>
        <topology evidence="1">Single-pass membrane protein</topology>
    </subcellularLocation>
</comment>
<keyword evidence="5" id="KW-1133">Transmembrane helix</keyword>
<dbReference type="GeneID" id="100195426"/>
<dbReference type="InterPro" id="IPR013162">
    <property type="entry name" value="CD80_C2-set"/>
</dbReference>
<evidence type="ECO:0000313" key="8">
    <source>
        <dbReference type="RefSeq" id="XP_045565131.1"/>
    </source>
</evidence>
<dbReference type="SUPFAM" id="SSF48726">
    <property type="entry name" value="Immunoglobulin"/>
    <property type="match status" value="2"/>
</dbReference>
<protein>
    <submittedName>
        <fullName evidence="8">Myelin-associated glycoprotein isoform X1</fullName>
    </submittedName>
</protein>
<dbReference type="InterPro" id="IPR007110">
    <property type="entry name" value="Ig-like_dom"/>
</dbReference>
<sequence length="475" mass="51906">MISIIQSQCIVTVEGTSTTSQMGLWFIAFTIFLLKGALCQQWSLWMPQSIVAVGGSCLMVPCRFQIPAEFDAPLKNCTLHGLWKKHSEWGNIVFHSAQTDAKNIIKGVMLGNLLNKNCTTIFNSFSAGYDDTYIFRLECAGTNPLKYSFLPGVNINHTGRAGNRWHTDSRVGDRYAGTDWQRQGVSVTPPRPQLIPMGNIIEGEQGTLSCSAPAPCPTLPPSLTWTSGLGGSVESQLQEGIDGLMTMISTLTFTASLPHHGLMVKCSARYTLQPGGTTKTTQGNLTLNVLYAPKNTVALSNPTGPVPEGRAVTLTCQSDANPPVERYSWYKDISGQVTWKANGQTLVLLVSKADSGLYLCEAHNQNGSQRSKAMPLEFESDQFFKMAPYIICGVMVLLYVLTVTVDVYKYKSLSRRLKQIELSLSGKADNTYTNLRIASTSSDYDELQMTRAAPGKARAHENPNGIGRRSEIAAP</sequence>
<evidence type="ECO:0000256" key="1">
    <source>
        <dbReference type="ARBA" id="ARBA00004167"/>
    </source>
</evidence>
<dbReference type="InterPro" id="IPR036179">
    <property type="entry name" value="Ig-like_dom_sf"/>
</dbReference>
<evidence type="ECO:0000313" key="7">
    <source>
        <dbReference type="Proteomes" id="UP001652741"/>
    </source>
</evidence>
<dbReference type="InterPro" id="IPR013783">
    <property type="entry name" value="Ig-like_fold"/>
</dbReference>
<keyword evidence="3" id="KW-1015">Disulfide bond</keyword>
<gene>
    <name evidence="8" type="primary">mag</name>
</gene>
<dbReference type="InterPro" id="IPR003599">
    <property type="entry name" value="Ig_sub"/>
</dbReference>
<dbReference type="SMART" id="SM00408">
    <property type="entry name" value="IGc2"/>
    <property type="match status" value="1"/>
</dbReference>
<feature type="domain" description="Ig-like" evidence="6">
    <location>
        <begin position="293"/>
        <end position="377"/>
    </location>
</feature>
<dbReference type="InterPro" id="IPR003989">
    <property type="entry name" value="VCAM-1"/>
</dbReference>
<name>A0ABM3E245_SALSA</name>
<organism evidence="7 8">
    <name type="scientific">Salmo salar</name>
    <name type="common">Atlantic salmon</name>
    <dbReference type="NCBI Taxonomy" id="8030"/>
    <lineage>
        <taxon>Eukaryota</taxon>
        <taxon>Metazoa</taxon>
        <taxon>Chordata</taxon>
        <taxon>Craniata</taxon>
        <taxon>Vertebrata</taxon>
        <taxon>Euteleostomi</taxon>
        <taxon>Actinopterygii</taxon>
        <taxon>Neopterygii</taxon>
        <taxon>Teleostei</taxon>
        <taxon>Protacanthopterygii</taxon>
        <taxon>Salmoniformes</taxon>
        <taxon>Salmonidae</taxon>
        <taxon>Salmoninae</taxon>
        <taxon>Salmo</taxon>
    </lineage>
</organism>
<dbReference type="RefSeq" id="XP_045565131.1">
    <property type="nucleotide sequence ID" value="XM_045709175.1"/>
</dbReference>
<dbReference type="CDD" id="cd00096">
    <property type="entry name" value="Ig"/>
    <property type="match status" value="1"/>
</dbReference>
<dbReference type="PRINTS" id="PR01474">
    <property type="entry name" value="VCAM1"/>
</dbReference>
<dbReference type="PROSITE" id="PS50835">
    <property type="entry name" value="IG_LIKE"/>
    <property type="match status" value="2"/>
</dbReference>
<dbReference type="SMART" id="SM00409">
    <property type="entry name" value="IG"/>
    <property type="match status" value="2"/>
</dbReference>
<feature type="transmembrane region" description="Helical" evidence="5">
    <location>
        <begin position="386"/>
        <end position="408"/>
    </location>
</feature>
<evidence type="ECO:0000256" key="3">
    <source>
        <dbReference type="ARBA" id="ARBA00023157"/>
    </source>
</evidence>
<dbReference type="InterPro" id="IPR003598">
    <property type="entry name" value="Ig_sub2"/>
</dbReference>
<reference evidence="8" key="1">
    <citation type="submission" date="2025-08" db="UniProtKB">
        <authorList>
            <consortium name="RefSeq"/>
        </authorList>
    </citation>
    <scope>IDENTIFICATION</scope>
</reference>
<dbReference type="PANTHER" id="PTHR46484:SF8">
    <property type="entry name" value="B-CELL RECEPTOR CD22-LIKE-RELATED"/>
    <property type="match status" value="1"/>
</dbReference>
<accession>A0ABM3E245</accession>
<dbReference type="PANTHER" id="PTHR46484">
    <property type="entry name" value="SI:CH211-171H4.5-RELATED"/>
    <property type="match status" value="1"/>
</dbReference>
<evidence type="ECO:0000256" key="4">
    <source>
        <dbReference type="SAM" id="MobiDB-lite"/>
    </source>
</evidence>
<evidence type="ECO:0000256" key="5">
    <source>
        <dbReference type="SAM" id="Phobius"/>
    </source>
</evidence>
<feature type="domain" description="Ig-like" evidence="6">
    <location>
        <begin position="192"/>
        <end position="286"/>
    </location>
</feature>
<evidence type="ECO:0000259" key="6">
    <source>
        <dbReference type="PROSITE" id="PS50835"/>
    </source>
</evidence>
<keyword evidence="7" id="KW-1185">Reference proteome</keyword>
<proteinExistence type="predicted"/>
<keyword evidence="2 5" id="KW-0472">Membrane</keyword>
<dbReference type="Pfam" id="PF08205">
    <property type="entry name" value="C2-set_2"/>
    <property type="match status" value="1"/>
</dbReference>